<dbReference type="Pfam" id="PF00083">
    <property type="entry name" value="Sugar_tr"/>
    <property type="match status" value="1"/>
</dbReference>
<sequence>MILPSFSDYMKLNTATQAATSAIMWIGGAAIAPFGGPLLDIFGRKKGILGAAAISFVGVALQSSAQNVAMFMAGRLILGMGVGLGSIACPTYTSEIAPTKYRAFMLGFYYDLWYFGGIIAALVTYGSAQIESTWSWRLPSVFQVIPSILCVVLLPFVPESPRWLVAQGKGEQALKVLAITMSNGNTSHSEVLAAYNQIVTTIAYQKENPASQSWLAAVKTPPNRRRTMLAISVAVIGNLSGSAIASYWLGSMLSQAGVTDTQSQLQINIALNVWCLACAGAGTLLADKIGRKPLAVGSLTFALIFLYLVGALTKVYGSSTNTSAVYGTVSCIFLFQGGYSFGWTTLLVMYPPEVLSFSLRANGMAIYTFVSNAAGVFATFIMPFALNNIGWKTYMVNASWDVLEVAFVAFLWVETSKRSLEEIDEVFEGKIHLGAENIMQGYDIEHAKTPCVQVHTLRPSNEVCEDKEAGELEKDAKFQQ</sequence>
<keyword evidence="11" id="KW-1185">Reference proteome</keyword>
<reference evidence="10" key="1">
    <citation type="submission" date="2021-07" db="EMBL/GenBank/DDBJ databases">
        <authorList>
            <person name="Branca A.L. A."/>
        </authorList>
    </citation>
    <scope>NUCLEOTIDE SEQUENCE</scope>
</reference>
<keyword evidence="4 8" id="KW-0812">Transmembrane</keyword>
<dbReference type="InterPro" id="IPR050360">
    <property type="entry name" value="MFS_Sugar_Transporters"/>
</dbReference>
<dbReference type="FunFam" id="1.20.1250.20:FF:000134">
    <property type="entry name" value="MFS sugar transporter protein"/>
    <property type="match status" value="1"/>
</dbReference>
<evidence type="ECO:0000256" key="8">
    <source>
        <dbReference type="SAM" id="Phobius"/>
    </source>
</evidence>
<evidence type="ECO:0000256" key="2">
    <source>
        <dbReference type="ARBA" id="ARBA00010992"/>
    </source>
</evidence>
<name>A0A9W4KH71_9EURO</name>
<dbReference type="AlphaFoldDB" id="A0A9W4KH71"/>
<dbReference type="EMBL" id="CAJVRC010000863">
    <property type="protein sequence ID" value="CAG8898971.1"/>
    <property type="molecule type" value="Genomic_DNA"/>
</dbReference>
<dbReference type="SUPFAM" id="SSF103473">
    <property type="entry name" value="MFS general substrate transporter"/>
    <property type="match status" value="1"/>
</dbReference>
<feature type="transmembrane region" description="Helical" evidence="8">
    <location>
        <begin position="324"/>
        <end position="349"/>
    </location>
</feature>
<dbReference type="InterPro" id="IPR005829">
    <property type="entry name" value="Sugar_transporter_CS"/>
</dbReference>
<comment type="caution">
    <text evidence="10">The sequence shown here is derived from an EMBL/GenBank/DDBJ whole genome shotgun (WGS) entry which is preliminary data.</text>
</comment>
<dbReference type="InterPro" id="IPR005828">
    <property type="entry name" value="MFS_sugar_transport-like"/>
</dbReference>
<feature type="transmembrane region" description="Helical" evidence="8">
    <location>
        <begin position="47"/>
        <end position="65"/>
    </location>
</feature>
<evidence type="ECO:0000313" key="11">
    <source>
        <dbReference type="Proteomes" id="UP001154252"/>
    </source>
</evidence>
<feature type="transmembrane region" description="Helical" evidence="8">
    <location>
        <begin position="361"/>
        <end position="382"/>
    </location>
</feature>
<evidence type="ECO:0000256" key="1">
    <source>
        <dbReference type="ARBA" id="ARBA00004141"/>
    </source>
</evidence>
<protein>
    <recommendedName>
        <fullName evidence="9">Major facilitator superfamily (MFS) profile domain-containing protein</fullName>
    </recommendedName>
</protein>
<dbReference type="GO" id="GO:0016020">
    <property type="term" value="C:membrane"/>
    <property type="evidence" value="ECO:0007669"/>
    <property type="project" value="UniProtKB-SubCell"/>
</dbReference>
<organism evidence="10 11">
    <name type="scientific">Penicillium egyptiacum</name>
    <dbReference type="NCBI Taxonomy" id="1303716"/>
    <lineage>
        <taxon>Eukaryota</taxon>
        <taxon>Fungi</taxon>
        <taxon>Dikarya</taxon>
        <taxon>Ascomycota</taxon>
        <taxon>Pezizomycotina</taxon>
        <taxon>Eurotiomycetes</taxon>
        <taxon>Eurotiomycetidae</taxon>
        <taxon>Eurotiales</taxon>
        <taxon>Aspergillaceae</taxon>
        <taxon>Penicillium</taxon>
    </lineage>
</organism>
<feature type="transmembrane region" description="Helical" evidence="8">
    <location>
        <begin position="15"/>
        <end position="35"/>
    </location>
</feature>
<dbReference type="NCBIfam" id="TIGR00879">
    <property type="entry name" value="SP"/>
    <property type="match status" value="1"/>
</dbReference>
<feature type="domain" description="Major facilitator superfamily (MFS) profile" evidence="9">
    <location>
        <begin position="1"/>
        <end position="416"/>
    </location>
</feature>
<dbReference type="Proteomes" id="UP001154252">
    <property type="component" value="Unassembled WGS sequence"/>
</dbReference>
<evidence type="ECO:0000256" key="4">
    <source>
        <dbReference type="ARBA" id="ARBA00022692"/>
    </source>
</evidence>
<evidence type="ECO:0000313" key="10">
    <source>
        <dbReference type="EMBL" id="CAG8898971.1"/>
    </source>
</evidence>
<evidence type="ECO:0000256" key="6">
    <source>
        <dbReference type="ARBA" id="ARBA00023136"/>
    </source>
</evidence>
<evidence type="ECO:0000256" key="3">
    <source>
        <dbReference type="ARBA" id="ARBA00022448"/>
    </source>
</evidence>
<proteinExistence type="inferred from homology"/>
<dbReference type="InterPro" id="IPR003663">
    <property type="entry name" value="Sugar/inositol_transpt"/>
</dbReference>
<dbReference type="PANTHER" id="PTHR48022:SF31">
    <property type="entry name" value="HEXOSE TRANSPORTER"/>
    <property type="match status" value="1"/>
</dbReference>
<gene>
    <name evidence="10" type="ORF">PEGY_LOCUS5525</name>
</gene>
<dbReference type="InterPro" id="IPR020846">
    <property type="entry name" value="MFS_dom"/>
</dbReference>
<feature type="transmembrane region" description="Helical" evidence="8">
    <location>
        <begin position="293"/>
        <end position="312"/>
    </location>
</feature>
<dbReference type="OrthoDB" id="4540492at2759"/>
<dbReference type="PROSITE" id="PS00216">
    <property type="entry name" value="SUGAR_TRANSPORT_1"/>
    <property type="match status" value="1"/>
</dbReference>
<feature type="transmembrane region" description="Helical" evidence="8">
    <location>
        <begin position="71"/>
        <end position="92"/>
    </location>
</feature>
<dbReference type="InterPro" id="IPR036259">
    <property type="entry name" value="MFS_trans_sf"/>
</dbReference>
<feature type="transmembrane region" description="Helical" evidence="8">
    <location>
        <begin position="140"/>
        <end position="157"/>
    </location>
</feature>
<dbReference type="Gene3D" id="1.20.1250.20">
    <property type="entry name" value="MFS general substrate transporter like domains"/>
    <property type="match status" value="1"/>
</dbReference>
<dbReference type="PROSITE" id="PS50850">
    <property type="entry name" value="MFS"/>
    <property type="match status" value="1"/>
</dbReference>
<feature type="transmembrane region" description="Helical" evidence="8">
    <location>
        <begin position="104"/>
        <end position="128"/>
    </location>
</feature>
<evidence type="ECO:0000256" key="7">
    <source>
        <dbReference type="RuleBase" id="RU003346"/>
    </source>
</evidence>
<comment type="subcellular location">
    <subcellularLocation>
        <location evidence="1">Membrane</location>
        <topology evidence="1">Multi-pass membrane protein</topology>
    </subcellularLocation>
</comment>
<comment type="similarity">
    <text evidence="2 7">Belongs to the major facilitator superfamily. Sugar transporter (TC 2.A.1.1) family.</text>
</comment>
<keyword evidence="6 8" id="KW-0472">Membrane</keyword>
<feature type="transmembrane region" description="Helical" evidence="8">
    <location>
        <begin position="229"/>
        <end position="249"/>
    </location>
</feature>
<dbReference type="GO" id="GO:0005351">
    <property type="term" value="F:carbohydrate:proton symporter activity"/>
    <property type="evidence" value="ECO:0007669"/>
    <property type="project" value="TreeGrafter"/>
</dbReference>
<dbReference type="PANTHER" id="PTHR48022">
    <property type="entry name" value="PLASTIDIC GLUCOSE TRANSPORTER 4"/>
    <property type="match status" value="1"/>
</dbReference>
<evidence type="ECO:0000256" key="5">
    <source>
        <dbReference type="ARBA" id="ARBA00022989"/>
    </source>
</evidence>
<evidence type="ECO:0000259" key="9">
    <source>
        <dbReference type="PROSITE" id="PS50850"/>
    </source>
</evidence>
<accession>A0A9W4KH71</accession>
<keyword evidence="5 8" id="KW-1133">Transmembrane helix</keyword>
<dbReference type="PROSITE" id="PS00217">
    <property type="entry name" value="SUGAR_TRANSPORT_2"/>
    <property type="match status" value="1"/>
</dbReference>
<keyword evidence="3 7" id="KW-0813">Transport</keyword>